<dbReference type="SUPFAM" id="SSF48403">
    <property type="entry name" value="Ankyrin repeat"/>
    <property type="match status" value="1"/>
</dbReference>
<gene>
    <name evidence="4" type="ORF">MEDL_4000</name>
</gene>
<dbReference type="Pfam" id="PF12796">
    <property type="entry name" value="Ank_2"/>
    <property type="match status" value="2"/>
</dbReference>
<organism evidence="4 5">
    <name type="scientific">Mytilus edulis</name>
    <name type="common">Blue mussel</name>
    <dbReference type="NCBI Taxonomy" id="6550"/>
    <lineage>
        <taxon>Eukaryota</taxon>
        <taxon>Metazoa</taxon>
        <taxon>Spiralia</taxon>
        <taxon>Lophotrochozoa</taxon>
        <taxon>Mollusca</taxon>
        <taxon>Bivalvia</taxon>
        <taxon>Autobranchia</taxon>
        <taxon>Pteriomorphia</taxon>
        <taxon>Mytilida</taxon>
        <taxon>Mytiloidea</taxon>
        <taxon>Mytilidae</taxon>
        <taxon>Mytilinae</taxon>
        <taxon>Mytilus</taxon>
    </lineage>
</organism>
<feature type="repeat" description="ANK" evidence="3">
    <location>
        <begin position="39"/>
        <end position="71"/>
    </location>
</feature>
<sequence length="183" mass="20361">MTPLNYASREGRYDTVKFLLDLNGRTINSRVDTTKKNRAGWSPLHTACIKGHIEVVKLLIKVGMNINDKTNSGSTPLHKACQEGHFDTVKLLLDLNSQVSNGLVDTTIKDEKGWLAVHVACDNGHIEVVKLFFEVGINLNVISNSGSTPLYLACKRGHFETAKYLIELNDQISNSRVDTRIQI</sequence>
<dbReference type="PROSITE" id="PS50088">
    <property type="entry name" value="ANK_REPEAT"/>
    <property type="match status" value="4"/>
</dbReference>
<feature type="repeat" description="ANK" evidence="3">
    <location>
        <begin position="72"/>
        <end position="100"/>
    </location>
</feature>
<proteinExistence type="predicted"/>
<accession>A0A8S3PY23</accession>
<keyword evidence="2 3" id="KW-0040">ANK repeat</keyword>
<protein>
    <submittedName>
        <fullName evidence="4">Uncharacterized protein</fullName>
    </submittedName>
</protein>
<dbReference type="PANTHER" id="PTHR24126:SF14">
    <property type="entry name" value="ANK_REP_REGION DOMAIN-CONTAINING PROTEIN"/>
    <property type="match status" value="1"/>
</dbReference>
<feature type="repeat" description="ANK" evidence="3">
    <location>
        <begin position="145"/>
        <end position="177"/>
    </location>
</feature>
<feature type="repeat" description="ANK" evidence="3">
    <location>
        <begin position="112"/>
        <end position="144"/>
    </location>
</feature>
<dbReference type="InterPro" id="IPR002110">
    <property type="entry name" value="Ankyrin_rpt"/>
</dbReference>
<evidence type="ECO:0000313" key="5">
    <source>
        <dbReference type="Proteomes" id="UP000683360"/>
    </source>
</evidence>
<dbReference type="PANTHER" id="PTHR24126">
    <property type="entry name" value="ANKYRIN REPEAT, PH AND SEC7 DOMAIN CONTAINING PROTEIN SECG-RELATED"/>
    <property type="match status" value="1"/>
</dbReference>
<name>A0A8S3PY23_MYTED</name>
<comment type="caution">
    <text evidence="4">The sequence shown here is derived from an EMBL/GenBank/DDBJ whole genome shotgun (WGS) entry which is preliminary data.</text>
</comment>
<evidence type="ECO:0000256" key="3">
    <source>
        <dbReference type="PROSITE-ProRule" id="PRU00023"/>
    </source>
</evidence>
<dbReference type="OrthoDB" id="194358at2759"/>
<keyword evidence="1" id="KW-0677">Repeat</keyword>
<evidence type="ECO:0000256" key="2">
    <source>
        <dbReference type="ARBA" id="ARBA00023043"/>
    </source>
</evidence>
<evidence type="ECO:0000313" key="4">
    <source>
        <dbReference type="EMBL" id="CAG2188589.1"/>
    </source>
</evidence>
<dbReference type="Proteomes" id="UP000683360">
    <property type="component" value="Unassembled WGS sequence"/>
</dbReference>
<reference evidence="4" key="1">
    <citation type="submission" date="2021-03" db="EMBL/GenBank/DDBJ databases">
        <authorList>
            <person name="Bekaert M."/>
        </authorList>
    </citation>
    <scope>NUCLEOTIDE SEQUENCE</scope>
</reference>
<evidence type="ECO:0000256" key="1">
    <source>
        <dbReference type="ARBA" id="ARBA00022737"/>
    </source>
</evidence>
<dbReference type="SMART" id="SM00248">
    <property type="entry name" value="ANK"/>
    <property type="match status" value="5"/>
</dbReference>
<dbReference type="PROSITE" id="PS50297">
    <property type="entry name" value="ANK_REP_REGION"/>
    <property type="match status" value="4"/>
</dbReference>
<dbReference type="AlphaFoldDB" id="A0A8S3PY23"/>
<dbReference type="Gene3D" id="1.25.40.20">
    <property type="entry name" value="Ankyrin repeat-containing domain"/>
    <property type="match status" value="3"/>
</dbReference>
<dbReference type="InterPro" id="IPR036770">
    <property type="entry name" value="Ankyrin_rpt-contain_sf"/>
</dbReference>
<keyword evidence="5" id="KW-1185">Reference proteome</keyword>
<dbReference type="EMBL" id="CAJPWZ010000259">
    <property type="protein sequence ID" value="CAG2188589.1"/>
    <property type="molecule type" value="Genomic_DNA"/>
</dbReference>